<dbReference type="GO" id="GO:0008234">
    <property type="term" value="F:cysteine-type peptidase activity"/>
    <property type="evidence" value="ECO:0007669"/>
    <property type="project" value="UniProtKB-KW"/>
</dbReference>
<evidence type="ECO:0000256" key="6">
    <source>
        <dbReference type="SAM" id="MobiDB-lite"/>
    </source>
</evidence>
<dbReference type="InterPro" id="IPR038765">
    <property type="entry name" value="Papain-like_cys_pep_sf"/>
</dbReference>
<dbReference type="RefSeq" id="WP_133867917.1">
    <property type="nucleotide sequence ID" value="NZ_SOAU01000001.1"/>
</dbReference>
<feature type="signal peptide" evidence="7">
    <location>
        <begin position="1"/>
        <end position="31"/>
    </location>
</feature>
<proteinExistence type="inferred from homology"/>
<dbReference type="OrthoDB" id="5177647at2"/>
<dbReference type="PROSITE" id="PS51318">
    <property type="entry name" value="TAT"/>
    <property type="match status" value="1"/>
</dbReference>
<keyword evidence="2" id="KW-0645">Protease</keyword>
<accession>A0A4R7HZ90</accession>
<dbReference type="InterPro" id="IPR006311">
    <property type="entry name" value="TAT_signal"/>
</dbReference>
<keyword evidence="7" id="KW-0732">Signal</keyword>
<organism evidence="9 10">
    <name type="scientific">Ilumatobacter fluminis</name>
    <dbReference type="NCBI Taxonomy" id="467091"/>
    <lineage>
        <taxon>Bacteria</taxon>
        <taxon>Bacillati</taxon>
        <taxon>Actinomycetota</taxon>
        <taxon>Acidimicrobiia</taxon>
        <taxon>Acidimicrobiales</taxon>
        <taxon>Ilumatobacteraceae</taxon>
        <taxon>Ilumatobacter</taxon>
    </lineage>
</organism>
<evidence type="ECO:0000256" key="2">
    <source>
        <dbReference type="ARBA" id="ARBA00022670"/>
    </source>
</evidence>
<dbReference type="Proteomes" id="UP000294558">
    <property type="component" value="Unassembled WGS sequence"/>
</dbReference>
<feature type="compositionally biased region" description="Gly residues" evidence="6">
    <location>
        <begin position="235"/>
        <end position="244"/>
    </location>
</feature>
<keyword evidence="4" id="KW-0788">Thiol protease</keyword>
<dbReference type="EMBL" id="SOAU01000001">
    <property type="protein sequence ID" value="TDT15473.1"/>
    <property type="molecule type" value="Genomic_DNA"/>
</dbReference>
<dbReference type="PANTHER" id="PTHR47053:SF1">
    <property type="entry name" value="MUREIN DD-ENDOPEPTIDASE MEPH-RELATED"/>
    <property type="match status" value="1"/>
</dbReference>
<keyword evidence="10" id="KW-1185">Reference proteome</keyword>
<dbReference type="Gene3D" id="3.90.1720.10">
    <property type="entry name" value="endopeptidase domain like (from Nostoc punctiforme)"/>
    <property type="match status" value="1"/>
</dbReference>
<dbReference type="SUPFAM" id="SSF54001">
    <property type="entry name" value="Cysteine proteinases"/>
    <property type="match status" value="1"/>
</dbReference>
<evidence type="ECO:0000256" key="7">
    <source>
        <dbReference type="SAM" id="SignalP"/>
    </source>
</evidence>
<evidence type="ECO:0000256" key="5">
    <source>
        <dbReference type="SAM" id="Coils"/>
    </source>
</evidence>
<dbReference type="Pfam" id="PF00877">
    <property type="entry name" value="NLPC_P60"/>
    <property type="match status" value="1"/>
</dbReference>
<keyword evidence="5" id="KW-0175">Coiled coil</keyword>
<name>A0A4R7HZ90_9ACTN</name>
<dbReference type="GO" id="GO:0006508">
    <property type="term" value="P:proteolysis"/>
    <property type="evidence" value="ECO:0007669"/>
    <property type="project" value="UniProtKB-KW"/>
</dbReference>
<reference evidence="9 10" key="1">
    <citation type="submission" date="2019-03" db="EMBL/GenBank/DDBJ databases">
        <title>Sequencing the genomes of 1000 actinobacteria strains.</title>
        <authorList>
            <person name="Klenk H.-P."/>
        </authorList>
    </citation>
    <scope>NUCLEOTIDE SEQUENCE [LARGE SCALE GENOMIC DNA]</scope>
    <source>
        <strain evidence="9 10">DSM 18936</strain>
    </source>
</reference>
<dbReference type="InterPro" id="IPR051202">
    <property type="entry name" value="Peptidase_C40"/>
</dbReference>
<evidence type="ECO:0000256" key="4">
    <source>
        <dbReference type="ARBA" id="ARBA00022807"/>
    </source>
</evidence>
<evidence type="ECO:0000313" key="10">
    <source>
        <dbReference type="Proteomes" id="UP000294558"/>
    </source>
</evidence>
<dbReference type="PROSITE" id="PS51935">
    <property type="entry name" value="NLPC_P60"/>
    <property type="match status" value="1"/>
</dbReference>
<comment type="caution">
    <text evidence="9">The sequence shown here is derived from an EMBL/GenBank/DDBJ whole genome shotgun (WGS) entry which is preliminary data.</text>
</comment>
<dbReference type="AlphaFoldDB" id="A0A4R7HZ90"/>
<feature type="region of interest" description="Disordered" evidence="6">
    <location>
        <begin position="226"/>
        <end position="293"/>
    </location>
</feature>
<protein>
    <submittedName>
        <fullName evidence="9">Cell wall-associated NlpC family hydrolase</fullName>
    </submittedName>
</protein>
<dbReference type="InterPro" id="IPR000064">
    <property type="entry name" value="NLP_P60_dom"/>
</dbReference>
<gene>
    <name evidence="9" type="ORF">BDK89_1044</name>
</gene>
<evidence type="ECO:0000256" key="1">
    <source>
        <dbReference type="ARBA" id="ARBA00007074"/>
    </source>
</evidence>
<feature type="chain" id="PRO_5020943973" evidence="7">
    <location>
        <begin position="32"/>
        <end position="414"/>
    </location>
</feature>
<evidence type="ECO:0000313" key="9">
    <source>
        <dbReference type="EMBL" id="TDT15473.1"/>
    </source>
</evidence>
<feature type="domain" description="NlpC/P60" evidence="8">
    <location>
        <begin position="298"/>
        <end position="414"/>
    </location>
</feature>
<evidence type="ECO:0000259" key="8">
    <source>
        <dbReference type="PROSITE" id="PS51935"/>
    </source>
</evidence>
<feature type="coiled-coil region" evidence="5">
    <location>
        <begin position="33"/>
        <end position="95"/>
    </location>
</feature>
<dbReference type="PANTHER" id="PTHR47053">
    <property type="entry name" value="MUREIN DD-ENDOPEPTIDASE MEPH-RELATED"/>
    <property type="match status" value="1"/>
</dbReference>
<keyword evidence="3 9" id="KW-0378">Hydrolase</keyword>
<evidence type="ECO:0000256" key="3">
    <source>
        <dbReference type="ARBA" id="ARBA00022801"/>
    </source>
</evidence>
<comment type="similarity">
    <text evidence="1">Belongs to the peptidase C40 family.</text>
</comment>
<feature type="compositionally biased region" description="Low complexity" evidence="6">
    <location>
        <begin position="245"/>
        <end position="285"/>
    </location>
</feature>
<sequence length="414" mass="42485">MKLRRHLSRTAVAAATILLAAPAVFPEVASAAVGEAEAEVQRIVDELERLQTQADILAEDYAEAVDQKGQLDVEVVEAEQRVAAKQAELNELRGDLSEVAIRSFTGSGADVLGPLFSSPTQYGEGLQRDQYSRVALSVGTTTTDDLDELIADLDQEKADLESKRAQVEALTQTISEKQEQTEQLTAQYVEARVDAEARLGEEIRKEEERRAAEAYAALQAELAAQQQAAANTSSNGGGGGGGGDTSNSGGTSNSNSGGSNDSGTSNSGNSSGNSGSSNSGSSGSSGSSGGGSSAPAVSGLAGIAVQAAYGQLGVPYRYATSLPGVSFDCSGLTHYAWGQAGVYLPRNSRAQAAATPRVSPAAAQPGDLIFYYSPISHVGIYVGGGQLVHAPNSGTVVKVASVSWNKVTAVGRPG</sequence>